<dbReference type="Proteomes" id="UP000199013">
    <property type="component" value="Unassembled WGS sequence"/>
</dbReference>
<name>A0A1C3NTS8_9ACTN</name>
<sequence length="74" mass="7895">MPGPAEAVIRAPKDLELLVLLVLRHEVVEHCCYLQDQSILIVNPPVKASAKIVPGRLKPPCGGRVSSVDGKICG</sequence>
<proteinExistence type="predicted"/>
<organism evidence="1 2">
    <name type="scientific">Candidatus Protofrankia californiensis</name>
    <dbReference type="NCBI Taxonomy" id="1839754"/>
    <lineage>
        <taxon>Bacteria</taxon>
        <taxon>Bacillati</taxon>
        <taxon>Actinomycetota</taxon>
        <taxon>Actinomycetes</taxon>
        <taxon>Frankiales</taxon>
        <taxon>Frankiaceae</taxon>
        <taxon>Protofrankia</taxon>
    </lineage>
</organism>
<reference evidence="2" key="1">
    <citation type="submission" date="2016-02" db="EMBL/GenBank/DDBJ databases">
        <authorList>
            <person name="Wibberg D."/>
        </authorList>
    </citation>
    <scope>NUCLEOTIDE SEQUENCE [LARGE SCALE GENOMIC DNA]</scope>
</reference>
<evidence type="ECO:0000313" key="1">
    <source>
        <dbReference type="EMBL" id="SBW18159.1"/>
    </source>
</evidence>
<dbReference type="AlphaFoldDB" id="A0A1C3NTS8"/>
<keyword evidence="2" id="KW-1185">Reference proteome</keyword>
<accession>A0A1C3NTS8</accession>
<dbReference type="EMBL" id="FLUV01000215">
    <property type="protein sequence ID" value="SBW18159.1"/>
    <property type="molecule type" value="Genomic_DNA"/>
</dbReference>
<protein>
    <submittedName>
        <fullName evidence="1">Uncharacterized protein</fullName>
    </submittedName>
</protein>
<gene>
    <name evidence="1" type="ORF">FDG2_0549</name>
</gene>
<evidence type="ECO:0000313" key="2">
    <source>
        <dbReference type="Proteomes" id="UP000199013"/>
    </source>
</evidence>